<evidence type="ECO:0000313" key="2">
    <source>
        <dbReference type="Proteomes" id="UP000798662"/>
    </source>
</evidence>
<gene>
    <name evidence="1" type="ORF">I4F81_012308</name>
</gene>
<proteinExistence type="predicted"/>
<accession>A0ACC3CIB8</accession>
<protein>
    <submittedName>
        <fullName evidence="1">Uncharacterized protein</fullName>
    </submittedName>
</protein>
<sequence length="816" mass="81046">MVAAAAAGATSLEAYRAASPVHVLYGSETGNAEEISRTIHAALGDHGLTPGVLSPMKAYAAAGFAPAGMPATPPGEASPPRPLYVLVTSTTGDGDPPENVRPFLRYLRRKDLPAGALGGVRYALLGLGDTNYENFCAAGKRVDGALRKLGAVRLGPRADADDAVGLEAVVEPFIASVYPLLVEAVAAAAATAGEGAPAAATDEATAPVAAVGGATAPERVGAAAPANGAPSAAAPANGAPPAAGVAVDAVPAMAAAAVTTAAAATAASAPPAVDAAAASVLDAEMADLVAAVAAAELADPAAAATVPPLLPPRAEVEHMSPSDATPVAPASAVLTPAVEANTVFTATLTAATRLTDDVEGDDSVKRVWHLELTPTGEGAAAASAAAYHPGDAFGVVTANRDEDVAAVLGRLAGGLSGDEVVRLVPTKDAGATAGTAPNGTSMAGEAIAAPTTVRRLLAERVDLGGVLKKSALRALAEHCGDDSATRRRLLFLSSRAGKAAYRRTITDAGRGLTRLLAEVAPSCAPPLGTVLDVLPPLPPRWYSAASAPAVDGAVLHVALSVVTTADGRPGLASGSLDALASAVLARGDDPPPVLRLVRRTADAEDDIPGGAPRFRPPTDLSVPLVMVGPGTGVAPFRGFLRARRATVAAATTAAAAAGRAPPTVGDAWLFFGCRYEARDYLYREELEGYLADGTLTQLVTAFSRDGSGGADAPTTGATTAGATAPPPRNYVQAQLRARGAAVAALLTASDTATVYVCGDGAGMAAGVHDALVEVLAAHGGQAVGGVAGAAAVVAGWAKAGRYVRDIWYWGGGGEEE</sequence>
<reference evidence="1" key="1">
    <citation type="submission" date="2019-11" db="EMBL/GenBank/DDBJ databases">
        <title>Nori genome reveals adaptations in red seaweeds to the harsh intertidal environment.</title>
        <authorList>
            <person name="Wang D."/>
            <person name="Mao Y."/>
        </authorList>
    </citation>
    <scope>NUCLEOTIDE SEQUENCE</scope>
    <source>
        <tissue evidence="1">Gametophyte</tissue>
    </source>
</reference>
<organism evidence="1 2">
    <name type="scientific">Pyropia yezoensis</name>
    <name type="common">Susabi-nori</name>
    <name type="synonym">Porphyra yezoensis</name>
    <dbReference type="NCBI Taxonomy" id="2788"/>
    <lineage>
        <taxon>Eukaryota</taxon>
        <taxon>Rhodophyta</taxon>
        <taxon>Bangiophyceae</taxon>
        <taxon>Bangiales</taxon>
        <taxon>Bangiaceae</taxon>
        <taxon>Pyropia</taxon>
    </lineage>
</organism>
<dbReference type="EMBL" id="CM020620">
    <property type="protein sequence ID" value="KAK1869843.1"/>
    <property type="molecule type" value="Genomic_DNA"/>
</dbReference>
<dbReference type="Proteomes" id="UP000798662">
    <property type="component" value="Chromosome 3"/>
</dbReference>
<name>A0ACC3CIB8_PYRYE</name>
<evidence type="ECO:0000313" key="1">
    <source>
        <dbReference type="EMBL" id="KAK1869843.1"/>
    </source>
</evidence>
<keyword evidence="2" id="KW-1185">Reference proteome</keyword>
<comment type="caution">
    <text evidence="1">The sequence shown here is derived from an EMBL/GenBank/DDBJ whole genome shotgun (WGS) entry which is preliminary data.</text>
</comment>